<accession>E3MMQ1</accession>
<dbReference type="EMBL" id="DS268457">
    <property type="protein sequence ID" value="EFP05031.1"/>
    <property type="molecule type" value="Genomic_DNA"/>
</dbReference>
<dbReference type="CDD" id="cd06616">
    <property type="entry name" value="PKc_MKK4"/>
    <property type="match status" value="1"/>
</dbReference>
<dbReference type="GO" id="GO:0038066">
    <property type="term" value="P:p38MAPK cascade"/>
    <property type="evidence" value="ECO:0007669"/>
    <property type="project" value="EnsemblMetazoa"/>
</dbReference>
<name>E3MMQ1_CAERE</name>
<dbReference type="eggNOG" id="KOG1006">
    <property type="taxonomic scope" value="Eukaryota"/>
</dbReference>
<gene>
    <name evidence="17" type="primary">Cre-mkk-4</name>
    <name evidence="17" type="ORF">CRE_03269</name>
</gene>
<dbReference type="GO" id="GO:0048691">
    <property type="term" value="P:positive regulation of axon extension involved in regeneration"/>
    <property type="evidence" value="ECO:0007669"/>
    <property type="project" value="EnsemblMetazoa"/>
</dbReference>
<dbReference type="InterPro" id="IPR000719">
    <property type="entry name" value="Prot_kinase_dom"/>
</dbReference>
<dbReference type="GeneID" id="9797915"/>
<dbReference type="HOGENOM" id="CLU_000288_63_23_1"/>
<dbReference type="GO" id="GO:0004674">
    <property type="term" value="F:protein serine/threonine kinase activity"/>
    <property type="evidence" value="ECO:0007669"/>
    <property type="project" value="UniProtKB-KW"/>
</dbReference>
<keyword evidence="5 13" id="KW-0547">Nucleotide-binding</keyword>
<keyword evidence="18" id="KW-1185">Reference proteome</keyword>
<dbReference type="OMA" id="DASTWAF"/>
<feature type="domain" description="Protein kinase" evidence="16">
    <location>
        <begin position="127"/>
        <end position="391"/>
    </location>
</feature>
<dbReference type="Pfam" id="PF00069">
    <property type="entry name" value="Pkinase"/>
    <property type="match status" value="1"/>
</dbReference>
<keyword evidence="6" id="KW-0418">Kinase</keyword>
<dbReference type="FunFam" id="1.10.510.10:FF:000687">
    <property type="entry name" value="MAP kinase kinase MKK1/SSP32"/>
    <property type="match status" value="1"/>
</dbReference>
<dbReference type="GO" id="GO:0031435">
    <property type="term" value="F:mitogen-activated protein kinase kinase kinase binding"/>
    <property type="evidence" value="ECO:0007669"/>
    <property type="project" value="EnsemblMetazoa"/>
</dbReference>
<evidence type="ECO:0000256" key="11">
    <source>
        <dbReference type="ARBA" id="ARBA00049299"/>
    </source>
</evidence>
<dbReference type="InterPro" id="IPR011009">
    <property type="entry name" value="Kinase-like_dom_sf"/>
</dbReference>
<dbReference type="PANTHER" id="PTHR48013:SF15">
    <property type="entry name" value="DUAL SPECIFICITY MITOGEN-ACTIVATED PROTEIN KINASE KINASE 4"/>
    <property type="match status" value="1"/>
</dbReference>
<comment type="catalytic activity">
    <reaction evidence="12">
        <text>L-tyrosyl-[protein] + ATP = O-phospho-L-tyrosyl-[protein] + ADP + H(+)</text>
        <dbReference type="Rhea" id="RHEA:10596"/>
        <dbReference type="Rhea" id="RHEA-COMP:10136"/>
        <dbReference type="Rhea" id="RHEA-COMP:20101"/>
        <dbReference type="ChEBI" id="CHEBI:15378"/>
        <dbReference type="ChEBI" id="CHEBI:30616"/>
        <dbReference type="ChEBI" id="CHEBI:46858"/>
        <dbReference type="ChEBI" id="CHEBI:61978"/>
        <dbReference type="ChEBI" id="CHEBI:456216"/>
        <dbReference type="EC" id="2.7.12.2"/>
    </reaction>
</comment>
<dbReference type="InterPro" id="IPR008271">
    <property type="entry name" value="Ser/Thr_kinase_AS"/>
</dbReference>
<dbReference type="FunFam" id="3.30.200.20:FF:000040">
    <property type="entry name" value="Dual specificity mitogen-activated protein kinase kinase"/>
    <property type="match status" value="1"/>
</dbReference>
<reference evidence="17" key="1">
    <citation type="submission" date="2007-07" db="EMBL/GenBank/DDBJ databases">
        <title>PCAP assembly of the Caenorhabditis remanei genome.</title>
        <authorList>
            <consortium name="The Caenorhabditis remanei Sequencing Consortium"/>
            <person name="Wilson R.K."/>
        </authorList>
    </citation>
    <scope>NUCLEOTIDE SEQUENCE [LARGE SCALE GENOMIC DNA]</scope>
    <source>
        <strain evidence="17">PB4641</strain>
    </source>
</reference>
<comment type="catalytic activity">
    <reaction evidence="11">
        <text>L-threonyl-[protein] + ATP = O-phospho-L-threonyl-[protein] + ADP + H(+)</text>
        <dbReference type="Rhea" id="RHEA:46608"/>
        <dbReference type="Rhea" id="RHEA-COMP:11060"/>
        <dbReference type="Rhea" id="RHEA-COMP:11605"/>
        <dbReference type="ChEBI" id="CHEBI:15378"/>
        <dbReference type="ChEBI" id="CHEBI:30013"/>
        <dbReference type="ChEBI" id="CHEBI:30616"/>
        <dbReference type="ChEBI" id="CHEBI:61977"/>
        <dbReference type="ChEBI" id="CHEBI:456216"/>
        <dbReference type="EC" id="2.7.12.2"/>
    </reaction>
</comment>
<evidence type="ECO:0000256" key="7">
    <source>
        <dbReference type="ARBA" id="ARBA00022840"/>
    </source>
</evidence>
<keyword evidence="15" id="KW-0812">Transmembrane</keyword>
<evidence type="ECO:0000259" key="16">
    <source>
        <dbReference type="PROSITE" id="PS50011"/>
    </source>
</evidence>
<evidence type="ECO:0000256" key="1">
    <source>
        <dbReference type="ARBA" id="ARBA00004496"/>
    </source>
</evidence>
<dbReference type="Proteomes" id="UP000008281">
    <property type="component" value="Unassembled WGS sequence"/>
</dbReference>
<dbReference type="EC" id="2.7.12.2" evidence="9"/>
<dbReference type="PROSITE" id="PS00107">
    <property type="entry name" value="PROTEIN_KINASE_ATP"/>
    <property type="match status" value="1"/>
</dbReference>
<dbReference type="GO" id="GO:0005524">
    <property type="term" value="F:ATP binding"/>
    <property type="evidence" value="ECO:0007669"/>
    <property type="project" value="UniProtKB-UniRule"/>
</dbReference>
<dbReference type="InParanoid" id="E3MMQ1"/>
<keyword evidence="7 13" id="KW-0067">ATP-binding</keyword>
<keyword evidence="15" id="KW-0472">Membrane</keyword>
<sequence>MFYLASFSLVTNYFNRRVFFFQFILSIITAPLLTHVRLLLVSKKKFEETEEKLIIFCVSELMVQEDDDDLRLSMSLRPTTLSTRPNSLSVNGNEKAVPEESVLRSLSTGTLKYPDDEHFYTFNSAHLQDLGAIGNGNFGTVYKMRHRETNKLIAVKRIRCNNIDQREQIRLLREHDTIVKSEKGPNIVKFYGAIFSEGDCWICMELMDISMDLLYRRVYDVKQSRLNENVVGHITVCTVDALDYLKKELKIIHRDVKPSNILVDGHGAVKLCDFGICGQLEDSVVKTHDAGCQPYLAPERITSSDKYDVRSDVWSLGITLYEIATGRFPYQQWNSLFDQIAAVVNGDPPILRPDSGDMNYSLPLVKFINTCLTKERRHRPKYDTLKSFDFYQIYAKGGPEIEEAKEILGVEAIDTRDHPIDIRG</sequence>
<comment type="subcellular location">
    <subcellularLocation>
        <location evidence="1">Cytoplasm</location>
    </subcellularLocation>
</comment>
<comment type="similarity">
    <text evidence="8">Belongs to the protein kinase superfamily. STE Ser/Thr protein kinase family. MAP kinase kinase subfamily.</text>
</comment>
<dbReference type="SUPFAM" id="SSF56112">
    <property type="entry name" value="Protein kinase-like (PK-like)"/>
    <property type="match status" value="1"/>
</dbReference>
<dbReference type="PROSITE" id="PS50011">
    <property type="entry name" value="PROTEIN_KINASE_DOM"/>
    <property type="match status" value="1"/>
</dbReference>
<dbReference type="PROSITE" id="PS00108">
    <property type="entry name" value="PROTEIN_KINASE_ST"/>
    <property type="match status" value="1"/>
</dbReference>
<evidence type="ECO:0000256" key="13">
    <source>
        <dbReference type="PROSITE-ProRule" id="PRU10141"/>
    </source>
</evidence>
<keyword evidence="4" id="KW-0808">Transferase</keyword>
<dbReference type="GO" id="GO:0031103">
    <property type="term" value="P:axon regeneration"/>
    <property type="evidence" value="ECO:0007669"/>
    <property type="project" value="EnsemblMetazoa"/>
</dbReference>
<organism evidence="18">
    <name type="scientific">Caenorhabditis remanei</name>
    <name type="common">Caenorhabditis vulgaris</name>
    <dbReference type="NCBI Taxonomy" id="31234"/>
    <lineage>
        <taxon>Eukaryota</taxon>
        <taxon>Metazoa</taxon>
        <taxon>Ecdysozoa</taxon>
        <taxon>Nematoda</taxon>
        <taxon>Chromadorea</taxon>
        <taxon>Rhabditida</taxon>
        <taxon>Rhabditina</taxon>
        <taxon>Rhabditomorpha</taxon>
        <taxon>Rhabditoidea</taxon>
        <taxon>Rhabditidae</taxon>
        <taxon>Peloderinae</taxon>
        <taxon>Caenorhabditis</taxon>
    </lineage>
</organism>
<keyword evidence="15" id="KW-1133">Transmembrane helix</keyword>
<evidence type="ECO:0000256" key="14">
    <source>
        <dbReference type="RuleBase" id="RU000304"/>
    </source>
</evidence>
<dbReference type="AlphaFoldDB" id="E3MMQ1"/>
<dbReference type="KEGG" id="crq:GCK72_023507"/>
<evidence type="ECO:0000256" key="12">
    <source>
        <dbReference type="ARBA" id="ARBA00051693"/>
    </source>
</evidence>
<dbReference type="Gene3D" id="3.30.200.20">
    <property type="entry name" value="Phosphorylase Kinase, domain 1"/>
    <property type="match status" value="1"/>
</dbReference>
<evidence type="ECO:0000313" key="18">
    <source>
        <dbReference type="Proteomes" id="UP000008281"/>
    </source>
</evidence>
<proteinExistence type="inferred from homology"/>
<dbReference type="Gene3D" id="1.10.510.10">
    <property type="entry name" value="Transferase(Phosphotransferase) domain 1"/>
    <property type="match status" value="1"/>
</dbReference>
<evidence type="ECO:0000256" key="10">
    <source>
        <dbReference type="ARBA" id="ARBA00049014"/>
    </source>
</evidence>
<keyword evidence="2" id="KW-0963">Cytoplasm</keyword>
<dbReference type="CTD" id="9797915"/>
<dbReference type="FunCoup" id="E3MMQ1">
    <property type="interactions" value="2265"/>
</dbReference>
<comment type="catalytic activity">
    <reaction evidence="10">
        <text>L-seryl-[protein] + ATP = O-phospho-L-seryl-[protein] + ADP + H(+)</text>
        <dbReference type="Rhea" id="RHEA:17989"/>
        <dbReference type="Rhea" id="RHEA-COMP:9863"/>
        <dbReference type="Rhea" id="RHEA-COMP:11604"/>
        <dbReference type="ChEBI" id="CHEBI:15378"/>
        <dbReference type="ChEBI" id="CHEBI:29999"/>
        <dbReference type="ChEBI" id="CHEBI:30616"/>
        <dbReference type="ChEBI" id="CHEBI:83421"/>
        <dbReference type="ChEBI" id="CHEBI:456216"/>
        <dbReference type="EC" id="2.7.12.2"/>
    </reaction>
</comment>
<evidence type="ECO:0000256" key="2">
    <source>
        <dbReference type="ARBA" id="ARBA00022490"/>
    </source>
</evidence>
<feature type="binding site" evidence="13">
    <location>
        <position position="156"/>
    </location>
    <ligand>
        <name>ATP</name>
        <dbReference type="ChEBI" id="CHEBI:30616"/>
    </ligand>
</feature>
<keyword evidence="3 14" id="KW-0723">Serine/threonine-protein kinase</keyword>
<evidence type="ECO:0000256" key="15">
    <source>
        <dbReference type="SAM" id="Phobius"/>
    </source>
</evidence>
<evidence type="ECO:0000313" key="17">
    <source>
        <dbReference type="EMBL" id="EFP05031.1"/>
    </source>
</evidence>
<evidence type="ECO:0000256" key="6">
    <source>
        <dbReference type="ARBA" id="ARBA00022777"/>
    </source>
</evidence>
<dbReference type="InterPro" id="IPR017441">
    <property type="entry name" value="Protein_kinase_ATP_BS"/>
</dbReference>
<protein>
    <recommendedName>
        <fullName evidence="9">mitogen-activated protein kinase kinase</fullName>
        <ecNumber evidence="9">2.7.12.2</ecNumber>
    </recommendedName>
</protein>
<dbReference type="GO" id="GO:0008582">
    <property type="term" value="P:regulation of synaptic assembly at neuromuscular junction"/>
    <property type="evidence" value="ECO:0007669"/>
    <property type="project" value="EnsemblMetazoa"/>
</dbReference>
<evidence type="ECO:0000256" key="3">
    <source>
        <dbReference type="ARBA" id="ARBA00022527"/>
    </source>
</evidence>
<dbReference type="RefSeq" id="XP_003102644.2">
    <property type="nucleotide sequence ID" value="XM_003102596.2"/>
</dbReference>
<dbReference type="SMART" id="SM00220">
    <property type="entry name" value="S_TKc"/>
    <property type="match status" value="1"/>
</dbReference>
<feature type="transmembrane region" description="Helical" evidence="15">
    <location>
        <begin position="20"/>
        <end position="40"/>
    </location>
</feature>
<evidence type="ECO:0000256" key="5">
    <source>
        <dbReference type="ARBA" id="ARBA00022741"/>
    </source>
</evidence>
<evidence type="ECO:0000256" key="8">
    <source>
        <dbReference type="ARBA" id="ARBA00038035"/>
    </source>
</evidence>
<dbReference type="GO" id="GO:0008545">
    <property type="term" value="F:JUN kinase kinase activity"/>
    <property type="evidence" value="ECO:0007669"/>
    <property type="project" value="TreeGrafter"/>
</dbReference>
<dbReference type="PANTHER" id="PTHR48013">
    <property type="entry name" value="DUAL SPECIFICITY MITOGEN-ACTIVATED PROTEIN KINASE KINASE 5-RELATED"/>
    <property type="match status" value="1"/>
</dbReference>
<dbReference type="GO" id="GO:0005737">
    <property type="term" value="C:cytoplasm"/>
    <property type="evidence" value="ECO:0007669"/>
    <property type="project" value="UniProtKB-SubCell"/>
</dbReference>
<evidence type="ECO:0000256" key="9">
    <source>
        <dbReference type="ARBA" id="ARBA00038999"/>
    </source>
</evidence>
<dbReference type="STRING" id="31234.E3MMQ1"/>
<evidence type="ECO:0000256" key="4">
    <source>
        <dbReference type="ARBA" id="ARBA00022679"/>
    </source>
</evidence>
<dbReference type="OrthoDB" id="10252354at2759"/>